<feature type="transmembrane region" description="Helical" evidence="5">
    <location>
        <begin position="6"/>
        <end position="26"/>
    </location>
</feature>
<evidence type="ECO:0008006" key="8">
    <source>
        <dbReference type="Google" id="ProtNLM"/>
    </source>
</evidence>
<evidence type="ECO:0000256" key="2">
    <source>
        <dbReference type="ARBA" id="ARBA00022692"/>
    </source>
</evidence>
<keyword evidence="3 5" id="KW-1133">Transmembrane helix</keyword>
<protein>
    <recommendedName>
        <fullName evidence="8">Pmr5/Cas1p GDSL/SGNH-like acyl-esterase family protein</fullName>
    </recommendedName>
</protein>
<dbReference type="GO" id="GO:0005794">
    <property type="term" value="C:Golgi apparatus"/>
    <property type="evidence" value="ECO:0007669"/>
    <property type="project" value="UniProtKB-ARBA"/>
</dbReference>
<evidence type="ECO:0000313" key="7">
    <source>
        <dbReference type="Proteomes" id="UP001341281"/>
    </source>
</evidence>
<comment type="subcellular location">
    <subcellularLocation>
        <location evidence="1">Membrane</location>
    </subcellularLocation>
</comment>
<sequence length="424" mass="45242">MVSAAAQAGVVAACVVLFVPMGLAGWHLSRNKVLFFSGALFVSLAVGVHLSPYLPSLPYLAASFFLPHPGAAPADAASSGSSCVPFLHRVSWSDASSSGAADADGSGARAARAWSWPPSLASACGFARLSRDDASLLLNGSWVMVAGDSQARLLVLALLRLLLDPAAAAAAEPELFRRHSDYRAAVPSRGISVDFVWAPFEANLTRLLREDLRLAPRVPDVLVLGSGLWHMLHATDAASYGDALASVAGAARSLRSPLPVPPPHMFWLGLPHLVNHMLNTDAKRAHMNATMLRAYDREVEQRGLLRGDGGPFLLLDVGKLTQGCGQQCTADGMHYDGNVYDAVLHIMLNALATDYWHWKMNLMMEDAKQDCICQRAPATAGASEAAHQDFPKLALHNHNSKVSGSEASKDWSSGWRAVSLTARA</sequence>
<name>A0AAQ3SNH5_PASNO</name>
<dbReference type="GO" id="GO:0016020">
    <property type="term" value="C:membrane"/>
    <property type="evidence" value="ECO:0007669"/>
    <property type="project" value="UniProtKB-SubCell"/>
</dbReference>
<dbReference type="GO" id="GO:0045492">
    <property type="term" value="P:xylan biosynthetic process"/>
    <property type="evidence" value="ECO:0007669"/>
    <property type="project" value="TreeGrafter"/>
</dbReference>
<reference evidence="6 7" key="1">
    <citation type="submission" date="2024-02" db="EMBL/GenBank/DDBJ databases">
        <title>High-quality chromosome-scale genome assembly of Pensacola bahiagrass (Paspalum notatum Flugge var. saurae).</title>
        <authorList>
            <person name="Vega J.M."/>
            <person name="Podio M."/>
            <person name="Orjuela J."/>
            <person name="Siena L.A."/>
            <person name="Pessino S.C."/>
            <person name="Combes M.C."/>
            <person name="Mariac C."/>
            <person name="Albertini E."/>
            <person name="Pupilli F."/>
            <person name="Ortiz J.P.A."/>
            <person name="Leblanc O."/>
        </authorList>
    </citation>
    <scope>NUCLEOTIDE SEQUENCE [LARGE SCALE GENOMIC DNA]</scope>
    <source>
        <strain evidence="6">R1</strain>
        <tissue evidence="6">Leaf</tissue>
    </source>
</reference>
<dbReference type="PANTHER" id="PTHR13533:SF31">
    <property type="entry name" value="PROTEIN ALTERED XYLOGLUCAN 9"/>
    <property type="match status" value="1"/>
</dbReference>
<organism evidence="6 7">
    <name type="scientific">Paspalum notatum var. saurae</name>
    <dbReference type="NCBI Taxonomy" id="547442"/>
    <lineage>
        <taxon>Eukaryota</taxon>
        <taxon>Viridiplantae</taxon>
        <taxon>Streptophyta</taxon>
        <taxon>Embryophyta</taxon>
        <taxon>Tracheophyta</taxon>
        <taxon>Spermatophyta</taxon>
        <taxon>Magnoliopsida</taxon>
        <taxon>Liliopsida</taxon>
        <taxon>Poales</taxon>
        <taxon>Poaceae</taxon>
        <taxon>PACMAD clade</taxon>
        <taxon>Panicoideae</taxon>
        <taxon>Andropogonodae</taxon>
        <taxon>Paspaleae</taxon>
        <taxon>Paspalinae</taxon>
        <taxon>Paspalum</taxon>
    </lineage>
</organism>
<accession>A0AAQ3SNH5</accession>
<evidence type="ECO:0000256" key="3">
    <source>
        <dbReference type="ARBA" id="ARBA00022989"/>
    </source>
</evidence>
<gene>
    <name evidence="6" type="ORF">U9M48_007865</name>
</gene>
<dbReference type="PANTHER" id="PTHR13533">
    <property type="entry name" value="N-ACETYLNEURAMINATE 9-O-ACETYLTRANSFERASE"/>
    <property type="match status" value="1"/>
</dbReference>
<dbReference type="Proteomes" id="UP001341281">
    <property type="component" value="Chromosome 02"/>
</dbReference>
<dbReference type="AlphaFoldDB" id="A0AAQ3SNH5"/>
<evidence type="ECO:0000256" key="1">
    <source>
        <dbReference type="ARBA" id="ARBA00004370"/>
    </source>
</evidence>
<keyword evidence="7" id="KW-1185">Reference proteome</keyword>
<keyword evidence="2 5" id="KW-0812">Transmembrane</keyword>
<feature type="transmembrane region" description="Helical" evidence="5">
    <location>
        <begin position="33"/>
        <end position="54"/>
    </location>
</feature>
<dbReference type="GO" id="GO:0016407">
    <property type="term" value="F:acetyltransferase activity"/>
    <property type="evidence" value="ECO:0007669"/>
    <property type="project" value="TreeGrafter"/>
</dbReference>
<proteinExistence type="predicted"/>
<dbReference type="EMBL" id="CP144746">
    <property type="protein sequence ID" value="WVZ57485.1"/>
    <property type="molecule type" value="Genomic_DNA"/>
</dbReference>
<keyword evidence="4 5" id="KW-0472">Membrane</keyword>
<evidence type="ECO:0000313" key="6">
    <source>
        <dbReference type="EMBL" id="WVZ57485.1"/>
    </source>
</evidence>
<evidence type="ECO:0000256" key="4">
    <source>
        <dbReference type="ARBA" id="ARBA00023136"/>
    </source>
</evidence>
<evidence type="ECO:0000256" key="5">
    <source>
        <dbReference type="SAM" id="Phobius"/>
    </source>
</evidence>